<feature type="transmembrane region" description="Helical" evidence="1">
    <location>
        <begin position="89"/>
        <end position="109"/>
    </location>
</feature>
<keyword evidence="1" id="KW-0812">Transmembrane</keyword>
<gene>
    <name evidence="2" type="ORF">BT63DRAFT_452055</name>
</gene>
<feature type="transmembrane region" description="Helical" evidence="1">
    <location>
        <begin position="201"/>
        <end position="219"/>
    </location>
</feature>
<feature type="transmembrane region" description="Helical" evidence="1">
    <location>
        <begin position="231"/>
        <end position="256"/>
    </location>
</feature>
<organism evidence="2 3">
    <name type="scientific">Microthyrium microscopicum</name>
    <dbReference type="NCBI Taxonomy" id="703497"/>
    <lineage>
        <taxon>Eukaryota</taxon>
        <taxon>Fungi</taxon>
        <taxon>Dikarya</taxon>
        <taxon>Ascomycota</taxon>
        <taxon>Pezizomycotina</taxon>
        <taxon>Dothideomycetes</taxon>
        <taxon>Dothideomycetes incertae sedis</taxon>
        <taxon>Microthyriales</taxon>
        <taxon>Microthyriaceae</taxon>
        <taxon>Microthyrium</taxon>
    </lineage>
</organism>
<evidence type="ECO:0000313" key="3">
    <source>
        <dbReference type="Proteomes" id="UP000799302"/>
    </source>
</evidence>
<feature type="transmembrane region" description="Helical" evidence="1">
    <location>
        <begin position="160"/>
        <end position="181"/>
    </location>
</feature>
<feature type="transmembrane region" description="Helical" evidence="1">
    <location>
        <begin position="12"/>
        <end position="30"/>
    </location>
</feature>
<feature type="transmembrane region" description="Helical" evidence="1">
    <location>
        <begin position="42"/>
        <end position="62"/>
    </location>
</feature>
<dbReference type="OrthoDB" id="5139341at2759"/>
<dbReference type="EMBL" id="MU004232">
    <property type="protein sequence ID" value="KAF2671551.1"/>
    <property type="molecule type" value="Genomic_DNA"/>
</dbReference>
<sequence length="278" mass="30773">MNGQTFPDWLRLLLLIFSLLSFLPQIERIVSRKECSILAPNYILFNLITATEHFAFYLLFIIDYPPPTDEPHDDLLVGSPPSTGDYLNLAQFALTALYHLTLFGLYLYFPQHGSRTGFSKSSMVALYLCFLSISVMPVLLELPNKPPQKGGSMSFFGAMIAGPHAHIVHPLVTAFASASLAPQLRAIRAGPGPGALSIPSLLLQSVTFTLLALSWMIRLPLPRGYTFIPWWYWYALVGWAAVDDAIFAIYQGVLWWTASSHGIAQMVSEAQPLLSTPG</sequence>
<evidence type="ECO:0000256" key="1">
    <source>
        <dbReference type="SAM" id="Phobius"/>
    </source>
</evidence>
<dbReference type="Proteomes" id="UP000799302">
    <property type="component" value="Unassembled WGS sequence"/>
</dbReference>
<reference evidence="2" key="1">
    <citation type="journal article" date="2020" name="Stud. Mycol.">
        <title>101 Dothideomycetes genomes: a test case for predicting lifestyles and emergence of pathogens.</title>
        <authorList>
            <person name="Haridas S."/>
            <person name="Albert R."/>
            <person name="Binder M."/>
            <person name="Bloem J."/>
            <person name="Labutti K."/>
            <person name="Salamov A."/>
            <person name="Andreopoulos B."/>
            <person name="Baker S."/>
            <person name="Barry K."/>
            <person name="Bills G."/>
            <person name="Bluhm B."/>
            <person name="Cannon C."/>
            <person name="Castanera R."/>
            <person name="Culley D."/>
            <person name="Daum C."/>
            <person name="Ezra D."/>
            <person name="Gonzalez J."/>
            <person name="Henrissat B."/>
            <person name="Kuo A."/>
            <person name="Liang C."/>
            <person name="Lipzen A."/>
            <person name="Lutzoni F."/>
            <person name="Magnuson J."/>
            <person name="Mondo S."/>
            <person name="Nolan M."/>
            <person name="Ohm R."/>
            <person name="Pangilinan J."/>
            <person name="Park H.-J."/>
            <person name="Ramirez L."/>
            <person name="Alfaro M."/>
            <person name="Sun H."/>
            <person name="Tritt A."/>
            <person name="Yoshinaga Y."/>
            <person name="Zwiers L.-H."/>
            <person name="Turgeon B."/>
            <person name="Goodwin S."/>
            <person name="Spatafora J."/>
            <person name="Crous P."/>
            <person name="Grigoriev I."/>
        </authorList>
    </citation>
    <scope>NUCLEOTIDE SEQUENCE</scope>
    <source>
        <strain evidence="2">CBS 115976</strain>
    </source>
</reference>
<name>A0A6A6UJ35_9PEZI</name>
<proteinExistence type="predicted"/>
<dbReference type="AlphaFoldDB" id="A0A6A6UJ35"/>
<feature type="transmembrane region" description="Helical" evidence="1">
    <location>
        <begin position="121"/>
        <end position="140"/>
    </location>
</feature>
<accession>A0A6A6UJ35</accession>
<keyword evidence="1" id="KW-1133">Transmembrane helix</keyword>
<keyword evidence="3" id="KW-1185">Reference proteome</keyword>
<keyword evidence="1" id="KW-0472">Membrane</keyword>
<protein>
    <submittedName>
        <fullName evidence="2">Uncharacterized protein</fullName>
    </submittedName>
</protein>
<evidence type="ECO:0000313" key="2">
    <source>
        <dbReference type="EMBL" id="KAF2671551.1"/>
    </source>
</evidence>